<dbReference type="GO" id="GO:0005634">
    <property type="term" value="C:nucleus"/>
    <property type="evidence" value="ECO:0007669"/>
    <property type="project" value="UniProtKB-SubCell"/>
</dbReference>
<dbReference type="EMBL" id="WOCE01000010">
    <property type="protein sequence ID" value="KAE9606086.1"/>
    <property type="molecule type" value="Genomic_DNA"/>
</dbReference>
<dbReference type="InterPro" id="IPR007064">
    <property type="entry name" value="Nmd3_N"/>
</dbReference>
<feature type="domain" description="60S ribosomal export protein NMD3 SH3" evidence="10">
    <location>
        <begin position="317"/>
        <end position="360"/>
    </location>
</feature>
<keyword evidence="5 7" id="KW-0653">Protein transport</keyword>
<dbReference type="InterPro" id="IPR039768">
    <property type="entry name" value="Nmd3"/>
</dbReference>
<accession>A0A6A5NWV3</accession>
<keyword evidence="4 7" id="KW-0963">Cytoplasm</keyword>
<dbReference type="Pfam" id="PF21193">
    <property type="entry name" value="NMD_SH3"/>
    <property type="match status" value="1"/>
</dbReference>
<evidence type="ECO:0000256" key="3">
    <source>
        <dbReference type="ARBA" id="ARBA00022448"/>
    </source>
</evidence>
<comment type="caution">
    <text evidence="11">The sequence shown here is derived from an EMBL/GenBank/DDBJ whole genome shotgun (WGS) entry which is preliminary data.</text>
</comment>
<gene>
    <name evidence="11" type="ORF">Lalb_Chr10g0104171</name>
</gene>
<dbReference type="Proteomes" id="UP000447434">
    <property type="component" value="Chromosome 10"/>
</dbReference>
<evidence type="ECO:0000256" key="4">
    <source>
        <dbReference type="ARBA" id="ARBA00022490"/>
    </source>
</evidence>
<keyword evidence="6 7" id="KW-0539">Nucleus</keyword>
<comment type="subcellular location">
    <subcellularLocation>
        <location evidence="7">Cytoplasm</location>
    </subcellularLocation>
    <subcellularLocation>
        <location evidence="7">Nucleus</location>
    </subcellularLocation>
</comment>
<evidence type="ECO:0000313" key="12">
    <source>
        <dbReference type="Proteomes" id="UP000447434"/>
    </source>
</evidence>
<dbReference type="Pfam" id="PF21192">
    <property type="entry name" value="OB_NMD3"/>
    <property type="match status" value="1"/>
</dbReference>
<feature type="domain" description="Nmd3 N-terminal" evidence="8">
    <location>
        <begin position="82"/>
        <end position="314"/>
    </location>
</feature>
<evidence type="ECO:0000256" key="5">
    <source>
        <dbReference type="ARBA" id="ARBA00022927"/>
    </source>
</evidence>
<dbReference type="PANTHER" id="PTHR12746">
    <property type="entry name" value="NONSENSE-MEDIATED MRNA DECAY PROTEIN 3"/>
    <property type="match status" value="1"/>
</dbReference>
<dbReference type="InterPro" id="IPR048898">
    <property type="entry name" value="OB_NMD3"/>
</dbReference>
<dbReference type="InterPro" id="IPR048899">
    <property type="entry name" value="NMD_SH3"/>
</dbReference>
<proteinExistence type="inferred from homology"/>
<evidence type="ECO:0000256" key="7">
    <source>
        <dbReference type="RuleBase" id="RU364108"/>
    </source>
</evidence>
<evidence type="ECO:0000259" key="10">
    <source>
        <dbReference type="Pfam" id="PF21193"/>
    </source>
</evidence>
<protein>
    <recommendedName>
        <fullName evidence="2 7">60S ribosomal export protein NMD3</fullName>
    </recommendedName>
</protein>
<evidence type="ECO:0000256" key="2">
    <source>
        <dbReference type="ARBA" id="ARBA00017035"/>
    </source>
</evidence>
<evidence type="ECO:0000259" key="8">
    <source>
        <dbReference type="Pfam" id="PF04981"/>
    </source>
</evidence>
<sequence length="575" mass="65205">MGLIHAAQDVKGPQQVSDTRLLNSLLHFLHLSGANFSLISLSLSLSLSLRGEYNSVRQLGPLDMAGESGMFMVHQTIGSVLCCKCGIPMQPNAANMCVKCLRSEVDITEGLLKRLVIVHCPECESYLQPPRTWIKLQLESKELLTFCLKRLQKNLNSNKVRMIHAEFIWTEPHSKRIKVKVKVQKEVLNGAILEQTYPVEYVQQDHMCESCSRVQANPDQWVAAVQLRQHVSHRRTFFYLEQLILKHGAAASAIRITQMDQGIDFFFANRSHGIKFVDFVGKVAPVKSRSDKQLVSHDTKSNNYNYKYTFSVEICPICREDLICLPPKVAVSLGNLGPLVICTKVTNSIALLDPFTLRHCFLDAEQYWRTSFKSLLTSRQLVEYIVLDIEAASSEVNIGGTKYVLADAQVARVSDFGKNDTMFSIRTHLGHLLNPGDYALGYDLYGSNNNDDELDKYRGLVIPEAILIKKSFEEKRQKKRGKPRSWKLKSLNMEVDDKVKVDEDKMNSEYEQFLKDLEENPELRFNISLYRNREYQPSEMASVTDGEEVPSIPLDELLADLDLSEDGSDADSMVE</sequence>
<dbReference type="GO" id="GO:0005737">
    <property type="term" value="C:cytoplasm"/>
    <property type="evidence" value="ECO:0007669"/>
    <property type="project" value="UniProtKB-SubCell"/>
</dbReference>
<dbReference type="OrthoDB" id="203821at2759"/>
<dbReference type="PANTHER" id="PTHR12746:SF2">
    <property type="entry name" value="60S RIBOSOMAL EXPORT PROTEIN NMD3"/>
    <property type="match status" value="1"/>
</dbReference>
<name>A0A6A5NWV3_LUPAL</name>
<dbReference type="GO" id="GO:0015031">
    <property type="term" value="P:protein transport"/>
    <property type="evidence" value="ECO:0007669"/>
    <property type="project" value="UniProtKB-KW"/>
</dbReference>
<evidence type="ECO:0000256" key="1">
    <source>
        <dbReference type="ARBA" id="ARBA00009794"/>
    </source>
</evidence>
<evidence type="ECO:0000313" key="11">
    <source>
        <dbReference type="EMBL" id="KAE9606086.1"/>
    </source>
</evidence>
<dbReference type="AlphaFoldDB" id="A0A6A5NWV3"/>
<dbReference type="GO" id="GO:0000055">
    <property type="term" value="P:ribosomal large subunit export from nucleus"/>
    <property type="evidence" value="ECO:0007669"/>
    <property type="project" value="TreeGrafter"/>
</dbReference>
<dbReference type="Pfam" id="PF04981">
    <property type="entry name" value="NMD3"/>
    <property type="match status" value="1"/>
</dbReference>
<evidence type="ECO:0000259" key="9">
    <source>
        <dbReference type="Pfam" id="PF21192"/>
    </source>
</evidence>
<evidence type="ECO:0000256" key="6">
    <source>
        <dbReference type="ARBA" id="ARBA00023242"/>
    </source>
</evidence>
<keyword evidence="3 7" id="KW-0813">Transport</keyword>
<comment type="similarity">
    <text evidence="1 7">Belongs to the NMD3 family.</text>
</comment>
<comment type="function">
    <text evidence="7">Acts as an adapter for the XPO1/CRM1-mediated export of the 60S ribosomal subunit.</text>
</comment>
<dbReference type="GO" id="GO:0043023">
    <property type="term" value="F:ribosomal large subunit binding"/>
    <property type="evidence" value="ECO:0007669"/>
    <property type="project" value="InterPro"/>
</dbReference>
<organism evidence="11 12">
    <name type="scientific">Lupinus albus</name>
    <name type="common">White lupine</name>
    <name type="synonym">Lupinus termis</name>
    <dbReference type="NCBI Taxonomy" id="3870"/>
    <lineage>
        <taxon>Eukaryota</taxon>
        <taxon>Viridiplantae</taxon>
        <taxon>Streptophyta</taxon>
        <taxon>Embryophyta</taxon>
        <taxon>Tracheophyta</taxon>
        <taxon>Spermatophyta</taxon>
        <taxon>Magnoliopsida</taxon>
        <taxon>eudicotyledons</taxon>
        <taxon>Gunneridae</taxon>
        <taxon>Pentapetalae</taxon>
        <taxon>rosids</taxon>
        <taxon>fabids</taxon>
        <taxon>Fabales</taxon>
        <taxon>Fabaceae</taxon>
        <taxon>Papilionoideae</taxon>
        <taxon>50 kb inversion clade</taxon>
        <taxon>genistoids sensu lato</taxon>
        <taxon>core genistoids</taxon>
        <taxon>Genisteae</taxon>
        <taxon>Lupinus</taxon>
    </lineage>
</organism>
<keyword evidence="12" id="KW-1185">Reference proteome</keyword>
<feature type="domain" description="60S ribosomal export protein NMD3 OB-fold" evidence="9">
    <location>
        <begin position="381"/>
        <end position="470"/>
    </location>
</feature>
<reference evidence="12" key="1">
    <citation type="journal article" date="2020" name="Nat. Commun.">
        <title>Genome sequence of the cluster root forming white lupin.</title>
        <authorList>
            <person name="Hufnagel B."/>
            <person name="Marques A."/>
            <person name="Soriano A."/>
            <person name="Marques L."/>
            <person name="Divol F."/>
            <person name="Doumas P."/>
            <person name="Sallet E."/>
            <person name="Mancinotti D."/>
            <person name="Carrere S."/>
            <person name="Marande W."/>
            <person name="Arribat S."/>
            <person name="Keller J."/>
            <person name="Huneau C."/>
            <person name="Blein T."/>
            <person name="Aime D."/>
            <person name="Laguerre M."/>
            <person name="Taylor J."/>
            <person name="Schubert V."/>
            <person name="Nelson M."/>
            <person name="Geu-Flores F."/>
            <person name="Crespi M."/>
            <person name="Gallardo-Guerrero K."/>
            <person name="Delaux P.-M."/>
            <person name="Salse J."/>
            <person name="Berges H."/>
            <person name="Guyot R."/>
            <person name="Gouzy J."/>
            <person name="Peret B."/>
        </authorList>
    </citation>
    <scope>NUCLEOTIDE SEQUENCE [LARGE SCALE GENOMIC DNA]</scope>
    <source>
        <strain evidence="12">cv. Amiga</strain>
    </source>
</reference>